<accession>A0A133Q2T2</accession>
<gene>
    <name evidence="1" type="ORF">HMPREF3226_01797</name>
</gene>
<dbReference type="Proteomes" id="UP000070533">
    <property type="component" value="Unassembled WGS sequence"/>
</dbReference>
<reference evidence="2" key="1">
    <citation type="submission" date="2016-01" db="EMBL/GenBank/DDBJ databases">
        <authorList>
            <person name="Mitreva M."/>
            <person name="Pepin K.H."/>
            <person name="Mihindukulasuriya K.A."/>
            <person name="Fulton R."/>
            <person name="Fronick C."/>
            <person name="O'Laughlin M."/>
            <person name="Miner T."/>
            <person name="Herter B."/>
            <person name="Rosa B.A."/>
            <person name="Cordes M."/>
            <person name="Tomlinson C."/>
            <person name="Wollam A."/>
            <person name="Palsikar V.B."/>
            <person name="Mardis E.R."/>
            <person name="Wilson R.K."/>
        </authorList>
    </citation>
    <scope>NUCLEOTIDE SEQUENCE [LARGE SCALE GENOMIC DNA]</scope>
    <source>
        <strain evidence="2">MJR7716</strain>
    </source>
</reference>
<proteinExistence type="predicted"/>
<name>A0A133Q2T2_9BACT</name>
<dbReference type="AlphaFoldDB" id="A0A133Q2T2"/>
<sequence length="77" mass="8752">MLWLSTFRETVRCQSRYLQVTVGKYNVLISIIKRQFDVNYAILMMGISTMGKQKGVALLQLLDSFSVDQPGLIHSIS</sequence>
<dbReference type="PATRIC" id="fig|28128.5.peg.1843"/>
<evidence type="ECO:0000313" key="2">
    <source>
        <dbReference type="Proteomes" id="UP000070533"/>
    </source>
</evidence>
<comment type="caution">
    <text evidence="1">The sequence shown here is derived from an EMBL/GenBank/DDBJ whole genome shotgun (WGS) entry which is preliminary data.</text>
</comment>
<dbReference type="EMBL" id="LRQG01000146">
    <property type="protein sequence ID" value="KXA37171.1"/>
    <property type="molecule type" value="Genomic_DNA"/>
</dbReference>
<protein>
    <submittedName>
        <fullName evidence="1">Uncharacterized protein</fullName>
    </submittedName>
</protein>
<organism evidence="1 2">
    <name type="scientific">Prevotella corporis</name>
    <dbReference type="NCBI Taxonomy" id="28128"/>
    <lineage>
        <taxon>Bacteria</taxon>
        <taxon>Pseudomonadati</taxon>
        <taxon>Bacteroidota</taxon>
        <taxon>Bacteroidia</taxon>
        <taxon>Bacteroidales</taxon>
        <taxon>Prevotellaceae</taxon>
        <taxon>Prevotella</taxon>
    </lineage>
</organism>
<keyword evidence="2" id="KW-1185">Reference proteome</keyword>
<evidence type="ECO:0000313" key="1">
    <source>
        <dbReference type="EMBL" id="KXA37171.1"/>
    </source>
</evidence>